<dbReference type="EMBL" id="JBBAXC010000006">
    <property type="protein sequence ID" value="MEI5907346.1"/>
    <property type="molecule type" value="Genomic_DNA"/>
</dbReference>
<proteinExistence type="predicted"/>
<reference evidence="1 2" key="1">
    <citation type="journal article" date="2018" name="J. Microbiol.">
        <title>Bacillus spongiae sp. nov., isolated from sponge of Jeju Island.</title>
        <authorList>
            <person name="Lee G.E."/>
            <person name="Im W.T."/>
            <person name="Park J.S."/>
        </authorList>
    </citation>
    <scope>NUCLEOTIDE SEQUENCE [LARGE SCALE GENOMIC DNA]</scope>
    <source>
        <strain evidence="1 2">135PIL107-10</strain>
    </source>
</reference>
<keyword evidence="2" id="KW-1185">Reference proteome</keyword>
<sequence>MKDITLLEEYKKLWNNRSFTVDKGNEIDVLVSSIKSELLDEATHPRLRRAKEDKLLLAINRIMGSDMTDIAKVKIIQYYVQQFQQLENN</sequence>
<protein>
    <submittedName>
        <fullName evidence="1">Uncharacterized protein</fullName>
    </submittedName>
</protein>
<dbReference type="Proteomes" id="UP001312865">
    <property type="component" value="Unassembled WGS sequence"/>
</dbReference>
<dbReference type="RefSeq" id="WP_336586775.1">
    <property type="nucleotide sequence ID" value="NZ_JBBAXC010000006.1"/>
</dbReference>
<organism evidence="1 2">
    <name type="scientific">Bacillus spongiae</name>
    <dbReference type="NCBI Taxonomy" id="2683610"/>
    <lineage>
        <taxon>Bacteria</taxon>
        <taxon>Bacillati</taxon>
        <taxon>Bacillota</taxon>
        <taxon>Bacilli</taxon>
        <taxon>Bacillales</taxon>
        <taxon>Bacillaceae</taxon>
        <taxon>Bacillus</taxon>
    </lineage>
</organism>
<name>A0ABU8HDT8_9BACI</name>
<evidence type="ECO:0000313" key="2">
    <source>
        <dbReference type="Proteomes" id="UP001312865"/>
    </source>
</evidence>
<gene>
    <name evidence="1" type="ORF">WAK64_09780</name>
</gene>
<comment type="caution">
    <text evidence="1">The sequence shown here is derived from an EMBL/GenBank/DDBJ whole genome shotgun (WGS) entry which is preliminary data.</text>
</comment>
<evidence type="ECO:0000313" key="1">
    <source>
        <dbReference type="EMBL" id="MEI5907346.1"/>
    </source>
</evidence>
<accession>A0ABU8HDT8</accession>